<evidence type="ECO:0000313" key="4">
    <source>
        <dbReference type="Proteomes" id="UP000317178"/>
    </source>
</evidence>
<organism evidence="3 4">
    <name type="scientific">Polystyrenella longa</name>
    <dbReference type="NCBI Taxonomy" id="2528007"/>
    <lineage>
        <taxon>Bacteria</taxon>
        <taxon>Pseudomonadati</taxon>
        <taxon>Planctomycetota</taxon>
        <taxon>Planctomycetia</taxon>
        <taxon>Planctomycetales</taxon>
        <taxon>Planctomycetaceae</taxon>
        <taxon>Polystyrenella</taxon>
    </lineage>
</organism>
<dbReference type="Proteomes" id="UP000317178">
    <property type="component" value="Chromosome"/>
</dbReference>
<dbReference type="Pfam" id="PF14559">
    <property type="entry name" value="TPR_19"/>
    <property type="match status" value="1"/>
</dbReference>
<gene>
    <name evidence="3" type="ORF">Pla110_05450</name>
</gene>
<feature type="repeat" description="TPR" evidence="1">
    <location>
        <begin position="380"/>
        <end position="413"/>
    </location>
</feature>
<evidence type="ECO:0000256" key="2">
    <source>
        <dbReference type="SAM" id="MobiDB-lite"/>
    </source>
</evidence>
<dbReference type="SMART" id="SM00028">
    <property type="entry name" value="TPR"/>
    <property type="match status" value="5"/>
</dbReference>
<dbReference type="RefSeq" id="WP_144992891.1">
    <property type="nucleotide sequence ID" value="NZ_CP036281.1"/>
</dbReference>
<reference evidence="3 4" key="1">
    <citation type="submission" date="2019-02" db="EMBL/GenBank/DDBJ databases">
        <title>Deep-cultivation of Planctomycetes and their phenomic and genomic characterization uncovers novel biology.</title>
        <authorList>
            <person name="Wiegand S."/>
            <person name="Jogler M."/>
            <person name="Boedeker C."/>
            <person name="Pinto D."/>
            <person name="Vollmers J."/>
            <person name="Rivas-Marin E."/>
            <person name="Kohn T."/>
            <person name="Peeters S.H."/>
            <person name="Heuer A."/>
            <person name="Rast P."/>
            <person name="Oberbeckmann S."/>
            <person name="Bunk B."/>
            <person name="Jeske O."/>
            <person name="Meyerdierks A."/>
            <person name="Storesund J.E."/>
            <person name="Kallscheuer N."/>
            <person name="Luecker S."/>
            <person name="Lage O.M."/>
            <person name="Pohl T."/>
            <person name="Merkel B.J."/>
            <person name="Hornburger P."/>
            <person name="Mueller R.-W."/>
            <person name="Bruemmer F."/>
            <person name="Labrenz M."/>
            <person name="Spormann A.M."/>
            <person name="Op den Camp H."/>
            <person name="Overmann J."/>
            <person name="Amann R."/>
            <person name="Jetten M.S.M."/>
            <person name="Mascher T."/>
            <person name="Medema M.H."/>
            <person name="Devos D.P."/>
            <person name="Kaster A.-K."/>
            <person name="Ovreas L."/>
            <person name="Rohde M."/>
            <person name="Galperin M.Y."/>
            <person name="Jogler C."/>
        </authorList>
    </citation>
    <scope>NUCLEOTIDE SEQUENCE [LARGE SCALE GENOMIC DNA]</scope>
    <source>
        <strain evidence="3 4">Pla110</strain>
    </source>
</reference>
<dbReference type="OrthoDB" id="212218at2"/>
<dbReference type="PROSITE" id="PS50005">
    <property type="entry name" value="TPR"/>
    <property type="match status" value="2"/>
</dbReference>
<dbReference type="InterPro" id="IPR011990">
    <property type="entry name" value="TPR-like_helical_dom_sf"/>
</dbReference>
<accession>A0A518CI00</accession>
<evidence type="ECO:0000256" key="1">
    <source>
        <dbReference type="PROSITE-ProRule" id="PRU00339"/>
    </source>
</evidence>
<dbReference type="InterPro" id="IPR019734">
    <property type="entry name" value="TPR_rpt"/>
</dbReference>
<keyword evidence="4" id="KW-1185">Reference proteome</keyword>
<dbReference type="PANTHER" id="PTHR12558">
    <property type="entry name" value="CELL DIVISION CYCLE 16,23,27"/>
    <property type="match status" value="1"/>
</dbReference>
<dbReference type="Gene3D" id="1.25.40.10">
    <property type="entry name" value="Tetratricopeptide repeat domain"/>
    <property type="match status" value="2"/>
</dbReference>
<dbReference type="KEGG" id="plon:Pla110_05450"/>
<protein>
    <submittedName>
        <fullName evidence="3">Cellulose synthase subunit BcsC</fullName>
    </submittedName>
</protein>
<sequence length="473" mass="54730">MTDTNIDAKRKIAADCFKKGSQALESQSWDYAIEMLKTSVKMVPENLFYRQTLRGAEKRKYDDNKKGKRLAGLSITKLKTQIKGKRMRSDWAAMDQLAEDGLALNPWDSSLNASLGEAAAKRGYEDVAEFAYRQALEMDSNSRDLLVGLADVYEERGKFNEAAEIWNKIQRLNPLDSEARMKANQLSADSTMDRGGYNKAENTQDVKQPNAYDVDRPVKQQIPEQVSGPGEDEEADFRRAIRKNPEDRQAYLKLTGFLREQKRYIDAYNELKGVADKFEEDTVFKEISEDVELESRMEEIELSRNAVEANKDDRKLVKRLQTLQKEYVLREIEILKGRISQNPKDLGLKFRLAKRYMKFKKWSEAIPLLQQASTDQRHQAEILVHLGKCYHADGRKELALRQFEKALPLIDQHERPQMFVEAHYFCGRMCEDASKYELAENHYLEVLGVDYDYKDARERLDKLSGMEDKSESE</sequence>
<dbReference type="SUPFAM" id="SSF48452">
    <property type="entry name" value="TPR-like"/>
    <property type="match status" value="2"/>
</dbReference>
<evidence type="ECO:0000313" key="3">
    <source>
        <dbReference type="EMBL" id="QDU78841.1"/>
    </source>
</evidence>
<feature type="region of interest" description="Disordered" evidence="2">
    <location>
        <begin position="186"/>
        <end position="234"/>
    </location>
</feature>
<keyword evidence="1" id="KW-0802">TPR repeat</keyword>
<dbReference type="PANTHER" id="PTHR12558:SF13">
    <property type="entry name" value="CELL DIVISION CYCLE PROTEIN 27 HOMOLOG"/>
    <property type="match status" value="1"/>
</dbReference>
<dbReference type="EMBL" id="CP036281">
    <property type="protein sequence ID" value="QDU78841.1"/>
    <property type="molecule type" value="Genomic_DNA"/>
</dbReference>
<name>A0A518CI00_9PLAN</name>
<proteinExistence type="predicted"/>
<feature type="repeat" description="TPR" evidence="1">
    <location>
        <begin position="143"/>
        <end position="176"/>
    </location>
</feature>
<dbReference type="Pfam" id="PF13432">
    <property type="entry name" value="TPR_16"/>
    <property type="match status" value="1"/>
</dbReference>
<dbReference type="AlphaFoldDB" id="A0A518CI00"/>